<keyword evidence="3" id="KW-1185">Reference proteome</keyword>
<proteinExistence type="predicted"/>
<organism evidence="2 3">
    <name type="scientific">Fibrella forsythiae</name>
    <dbReference type="NCBI Taxonomy" id="2817061"/>
    <lineage>
        <taxon>Bacteria</taxon>
        <taxon>Pseudomonadati</taxon>
        <taxon>Bacteroidota</taxon>
        <taxon>Cytophagia</taxon>
        <taxon>Cytophagales</taxon>
        <taxon>Spirosomataceae</taxon>
        <taxon>Fibrella</taxon>
    </lineage>
</organism>
<evidence type="ECO:0000256" key="1">
    <source>
        <dbReference type="SAM" id="Phobius"/>
    </source>
</evidence>
<gene>
    <name evidence="2" type="ORF">J2I46_09950</name>
</gene>
<feature type="transmembrane region" description="Helical" evidence="1">
    <location>
        <begin position="80"/>
        <end position="104"/>
    </location>
</feature>
<keyword evidence="1" id="KW-0472">Membrane</keyword>
<name>A0ABS3JFX9_9BACT</name>
<protein>
    <recommendedName>
        <fullName evidence="4">Glycerophosphoryl diester phosphodiesterase membrane domain-containing protein</fullName>
    </recommendedName>
</protein>
<dbReference type="EMBL" id="JAFMYW010000002">
    <property type="protein sequence ID" value="MBO0948904.1"/>
    <property type="molecule type" value="Genomic_DNA"/>
</dbReference>
<keyword evidence="1" id="KW-1133">Transmembrane helix</keyword>
<evidence type="ECO:0000313" key="2">
    <source>
        <dbReference type="EMBL" id="MBO0948904.1"/>
    </source>
</evidence>
<feature type="transmembrane region" description="Helical" evidence="1">
    <location>
        <begin position="32"/>
        <end position="52"/>
    </location>
</feature>
<comment type="caution">
    <text evidence="2">The sequence shown here is derived from an EMBL/GenBank/DDBJ whole genome shotgun (WGS) entry which is preliminary data.</text>
</comment>
<feature type="transmembrane region" description="Helical" evidence="1">
    <location>
        <begin position="188"/>
        <end position="221"/>
    </location>
</feature>
<dbReference type="RefSeq" id="WP_207328847.1">
    <property type="nucleotide sequence ID" value="NZ_JAFMYW010000002.1"/>
</dbReference>
<feature type="transmembrane region" description="Helical" evidence="1">
    <location>
        <begin position="125"/>
        <end position="146"/>
    </location>
</feature>
<keyword evidence="1" id="KW-0812">Transmembrane</keyword>
<evidence type="ECO:0008006" key="4">
    <source>
        <dbReference type="Google" id="ProtNLM"/>
    </source>
</evidence>
<feature type="transmembrane region" description="Helical" evidence="1">
    <location>
        <begin position="152"/>
        <end position="167"/>
    </location>
</feature>
<feature type="transmembrane region" description="Helical" evidence="1">
    <location>
        <begin position="227"/>
        <end position="255"/>
    </location>
</feature>
<accession>A0ABS3JFX9</accession>
<reference evidence="2 3" key="1">
    <citation type="submission" date="2021-03" db="EMBL/GenBank/DDBJ databases">
        <title>Fibrella sp. HMF5405 genome sequencing and assembly.</title>
        <authorList>
            <person name="Kang H."/>
            <person name="Kim H."/>
            <person name="Bae S."/>
            <person name="Joh K."/>
        </authorList>
    </citation>
    <scope>NUCLEOTIDE SEQUENCE [LARGE SCALE GENOMIC DNA]</scope>
    <source>
        <strain evidence="2 3">HMF5405</strain>
    </source>
</reference>
<dbReference type="Proteomes" id="UP000664628">
    <property type="component" value="Unassembled WGS sequence"/>
</dbReference>
<evidence type="ECO:0000313" key="3">
    <source>
        <dbReference type="Proteomes" id="UP000664628"/>
    </source>
</evidence>
<sequence length="298" mass="32673">MIQFEQRRDFGEKINATFTFVTEQIRGLGLSLLYIVGPVALIGGIISGYGQVELLGSATSVTTPDKLLSFYGSLFSGPRLLGMVLQFLAYLLTSVVTYSYIRLYREQANNKSVGVSAVWAETQQYIGSSVLLSIVTTIMMGFGFVILFIPGIYLWIVLSLAPAILVFERRDVGSSISRSFKLITDKWWSTFGLSVIMFIIIWIIGMVFALPASVIGFLFGAGFMKNISFLMTVLSAISTVGYSILLSLLAVAIAFQYFNLIEMKESTGLLGQIDSIGEGAGMSASGTFRQTREEEGEY</sequence>